<dbReference type="Pfam" id="PF02518">
    <property type="entry name" value="HATPase_c"/>
    <property type="match status" value="1"/>
</dbReference>
<keyword evidence="9" id="KW-1185">Reference proteome</keyword>
<dbReference type="SMART" id="SM00448">
    <property type="entry name" value="REC"/>
    <property type="match status" value="1"/>
</dbReference>
<dbReference type="CDD" id="cd17546">
    <property type="entry name" value="REC_hyHK_CKI1_RcsC-like"/>
    <property type="match status" value="1"/>
</dbReference>
<evidence type="ECO:0000256" key="1">
    <source>
        <dbReference type="ARBA" id="ARBA00000085"/>
    </source>
</evidence>
<name>A0ABQ3C4U9_9FLAO</name>
<dbReference type="PANTHER" id="PTHR45339">
    <property type="entry name" value="HYBRID SIGNAL TRANSDUCTION HISTIDINE KINASE J"/>
    <property type="match status" value="1"/>
</dbReference>
<dbReference type="SMART" id="SM00388">
    <property type="entry name" value="HisKA"/>
    <property type="match status" value="1"/>
</dbReference>
<evidence type="ECO:0000256" key="3">
    <source>
        <dbReference type="ARBA" id="ARBA00022553"/>
    </source>
</evidence>
<evidence type="ECO:0000256" key="5">
    <source>
        <dbReference type="SAM" id="Phobius"/>
    </source>
</evidence>
<dbReference type="PRINTS" id="PR00344">
    <property type="entry name" value="BCTRLSENSOR"/>
</dbReference>
<evidence type="ECO:0000259" key="6">
    <source>
        <dbReference type="PROSITE" id="PS50109"/>
    </source>
</evidence>
<reference evidence="9" key="1">
    <citation type="journal article" date="2019" name="Int. J. Syst. Evol. Microbiol.">
        <title>The Global Catalogue of Microorganisms (GCM) 10K type strain sequencing project: providing services to taxonomists for standard genome sequencing and annotation.</title>
        <authorList>
            <consortium name="The Broad Institute Genomics Platform"/>
            <consortium name="The Broad Institute Genome Sequencing Center for Infectious Disease"/>
            <person name="Wu L."/>
            <person name="Ma J."/>
        </authorList>
    </citation>
    <scope>NUCLEOTIDE SEQUENCE [LARGE SCALE GENOMIC DNA]</scope>
    <source>
        <strain evidence="9">KCTC 12708</strain>
    </source>
</reference>
<comment type="catalytic activity">
    <reaction evidence="1">
        <text>ATP + protein L-histidine = ADP + protein N-phospho-L-histidine.</text>
        <dbReference type="EC" id="2.7.13.3"/>
    </reaction>
</comment>
<dbReference type="InterPro" id="IPR011006">
    <property type="entry name" value="CheY-like_superfamily"/>
</dbReference>
<dbReference type="GO" id="GO:0016301">
    <property type="term" value="F:kinase activity"/>
    <property type="evidence" value="ECO:0007669"/>
    <property type="project" value="UniProtKB-KW"/>
</dbReference>
<dbReference type="InterPro" id="IPR005467">
    <property type="entry name" value="His_kinase_dom"/>
</dbReference>
<dbReference type="EMBL" id="BMWY01000009">
    <property type="protein sequence ID" value="GGZ64005.1"/>
    <property type="molecule type" value="Genomic_DNA"/>
</dbReference>
<accession>A0ABQ3C4U9</accession>
<keyword evidence="5" id="KW-0812">Transmembrane</keyword>
<dbReference type="InterPro" id="IPR036890">
    <property type="entry name" value="HATPase_C_sf"/>
</dbReference>
<feature type="domain" description="Histidine kinase" evidence="6">
    <location>
        <begin position="356"/>
        <end position="577"/>
    </location>
</feature>
<organism evidence="8 9">
    <name type="scientific">Mesonia mobilis</name>
    <dbReference type="NCBI Taxonomy" id="369791"/>
    <lineage>
        <taxon>Bacteria</taxon>
        <taxon>Pseudomonadati</taxon>
        <taxon>Bacteroidota</taxon>
        <taxon>Flavobacteriia</taxon>
        <taxon>Flavobacteriales</taxon>
        <taxon>Flavobacteriaceae</taxon>
        <taxon>Mesonia</taxon>
    </lineage>
</organism>
<dbReference type="SUPFAM" id="SSF55874">
    <property type="entry name" value="ATPase domain of HSP90 chaperone/DNA topoisomerase II/histidine kinase"/>
    <property type="match status" value="1"/>
</dbReference>
<evidence type="ECO:0000259" key="7">
    <source>
        <dbReference type="PROSITE" id="PS50110"/>
    </source>
</evidence>
<dbReference type="SUPFAM" id="SSF52172">
    <property type="entry name" value="CheY-like"/>
    <property type="match status" value="1"/>
</dbReference>
<dbReference type="Gene3D" id="3.30.565.10">
    <property type="entry name" value="Histidine kinase-like ATPase, C-terminal domain"/>
    <property type="match status" value="1"/>
</dbReference>
<feature type="transmembrane region" description="Helical" evidence="5">
    <location>
        <begin position="296"/>
        <end position="316"/>
    </location>
</feature>
<dbReference type="Gene3D" id="1.10.287.130">
    <property type="match status" value="1"/>
</dbReference>
<dbReference type="PROSITE" id="PS50109">
    <property type="entry name" value="HIS_KIN"/>
    <property type="match status" value="1"/>
</dbReference>
<comment type="caution">
    <text evidence="8">The sequence shown here is derived from an EMBL/GenBank/DDBJ whole genome shotgun (WGS) entry which is preliminary data.</text>
</comment>
<proteinExistence type="predicted"/>
<keyword evidence="8" id="KW-0418">Kinase</keyword>
<sequence>MKAQIDIEKISGIETEKFEGIIDSLRHAYEYFNYPSLVKRLIFVASVAEENQNDELWIISKYYTADIFYKANRYQEAKKILDEIFDENLSEEAIASVTPFQDYLYANILLELNEVDQAEAVINTRLTQEKDETSIHSYLKNLVKAKLAIKKANYAEADILLSELEKVVSNFPESYLLNEVYYLKAKIFKETNDFDQAEDYAINAYNHAKNNNYTLYKLKSAEILAEIYQLKGNLQDQINYLFEANEIKNEIISFQSAEFTQEKITDSNSIQSAVDTISELSLTNSEQQKSLKFNQLTIVLSALFIGILSLFTVSLYKNNNLRARANQLLQQKNTDLIESREKALAATKYREQFLSTITHELRTPIYAVTGLTYLLLKENPTQQQKEHLKSLKHSGEHLLSLINNILDINKLESNKISKVEFDFYLKSQLKNTLKTLEKSAKDSGVALHLEVDDKIPKLLNGDMVKISQVIINLVANAIKFSEGGDVWVRAKHHKETDEKVGINFEVEDNGVGIEKSKHKQIFEKFNQGSDKINSNFGGTGLGLPIVKNLLTFLNSEIKLESEPGKGAKFYFSITFNKTLQDDLIPAETSINPDSDDFEELTEVKTQQEVFDHKKILVVEDNKLNQKITCKILEKKNLSCEIANNGKEAVDLVAKNEYDVILMDIHMPVMDGIEATKEIRKTESETPIIALTAVSISEELKDFFKYGFDDVIPKPYKTELFYEKIYKALLRNEDAKSNV</sequence>
<evidence type="ECO:0000256" key="2">
    <source>
        <dbReference type="ARBA" id="ARBA00012438"/>
    </source>
</evidence>
<dbReference type="InterPro" id="IPR036097">
    <property type="entry name" value="HisK_dim/P_sf"/>
</dbReference>
<protein>
    <recommendedName>
        <fullName evidence="2">histidine kinase</fullName>
        <ecNumber evidence="2">2.7.13.3</ecNumber>
    </recommendedName>
</protein>
<dbReference type="Gene3D" id="3.40.50.2300">
    <property type="match status" value="1"/>
</dbReference>
<dbReference type="SUPFAM" id="SSF47384">
    <property type="entry name" value="Homodimeric domain of signal transducing histidine kinase"/>
    <property type="match status" value="1"/>
</dbReference>
<keyword evidence="5" id="KW-1133">Transmembrane helix</keyword>
<dbReference type="InterPro" id="IPR001789">
    <property type="entry name" value="Sig_transdc_resp-reg_receiver"/>
</dbReference>
<gene>
    <name evidence="8" type="ORF">GCM10008088_26930</name>
</gene>
<dbReference type="Pfam" id="PF00512">
    <property type="entry name" value="HisKA"/>
    <property type="match status" value="1"/>
</dbReference>
<keyword evidence="3 4" id="KW-0597">Phosphoprotein</keyword>
<evidence type="ECO:0000313" key="9">
    <source>
        <dbReference type="Proteomes" id="UP000615593"/>
    </source>
</evidence>
<evidence type="ECO:0000256" key="4">
    <source>
        <dbReference type="PROSITE-ProRule" id="PRU00169"/>
    </source>
</evidence>
<dbReference type="InterPro" id="IPR011990">
    <property type="entry name" value="TPR-like_helical_dom_sf"/>
</dbReference>
<dbReference type="EC" id="2.7.13.3" evidence="2"/>
<dbReference type="InterPro" id="IPR003594">
    <property type="entry name" value="HATPase_dom"/>
</dbReference>
<dbReference type="PANTHER" id="PTHR45339:SF5">
    <property type="entry name" value="HISTIDINE KINASE"/>
    <property type="match status" value="1"/>
</dbReference>
<dbReference type="Proteomes" id="UP000615593">
    <property type="component" value="Unassembled WGS sequence"/>
</dbReference>
<keyword evidence="8" id="KW-0808">Transferase</keyword>
<dbReference type="InterPro" id="IPR004358">
    <property type="entry name" value="Sig_transdc_His_kin-like_C"/>
</dbReference>
<evidence type="ECO:0000313" key="8">
    <source>
        <dbReference type="EMBL" id="GGZ64005.1"/>
    </source>
</evidence>
<dbReference type="Gene3D" id="1.25.40.10">
    <property type="entry name" value="Tetratricopeptide repeat domain"/>
    <property type="match status" value="1"/>
</dbReference>
<feature type="domain" description="Response regulatory" evidence="7">
    <location>
        <begin position="614"/>
        <end position="728"/>
    </location>
</feature>
<dbReference type="PROSITE" id="PS50110">
    <property type="entry name" value="RESPONSE_REGULATORY"/>
    <property type="match status" value="1"/>
</dbReference>
<keyword evidence="5" id="KW-0472">Membrane</keyword>
<dbReference type="InterPro" id="IPR003661">
    <property type="entry name" value="HisK_dim/P_dom"/>
</dbReference>
<feature type="modified residue" description="4-aspartylphosphate" evidence="4">
    <location>
        <position position="663"/>
    </location>
</feature>
<dbReference type="SMART" id="SM00387">
    <property type="entry name" value="HATPase_c"/>
    <property type="match status" value="1"/>
</dbReference>
<dbReference type="Pfam" id="PF00072">
    <property type="entry name" value="Response_reg"/>
    <property type="match status" value="1"/>
</dbReference>
<dbReference type="CDD" id="cd00082">
    <property type="entry name" value="HisKA"/>
    <property type="match status" value="1"/>
</dbReference>